<dbReference type="FunFam" id="3.10.310.40:FF:000001">
    <property type="entry name" value="Alanine--tRNA ligase"/>
    <property type="match status" value="1"/>
</dbReference>
<dbReference type="InterPro" id="IPR003156">
    <property type="entry name" value="DHHA1_dom"/>
</dbReference>
<dbReference type="GO" id="GO:0006419">
    <property type="term" value="P:alanyl-tRNA aminoacylation"/>
    <property type="evidence" value="ECO:0007669"/>
    <property type="project" value="InterPro"/>
</dbReference>
<keyword evidence="7 18" id="KW-0436">Ligase</keyword>
<evidence type="ECO:0000256" key="5">
    <source>
        <dbReference type="ARBA" id="ARBA00017959"/>
    </source>
</evidence>
<dbReference type="Pfam" id="PF07973">
    <property type="entry name" value="tRNA_SAD"/>
    <property type="match status" value="1"/>
</dbReference>
<keyword evidence="13" id="KW-0648">Protein biosynthesis</keyword>
<keyword evidence="8" id="KW-0479">Metal-binding</keyword>
<dbReference type="Gene3D" id="3.10.310.40">
    <property type="match status" value="1"/>
</dbReference>
<dbReference type="InterPro" id="IPR018164">
    <property type="entry name" value="Ala-tRNA-synth_IIc_N"/>
</dbReference>
<dbReference type="STRING" id="1052585.GYO_2848"/>
<dbReference type="InterPro" id="IPR012947">
    <property type="entry name" value="tRNA_SAD"/>
</dbReference>
<feature type="domain" description="Alanyl-transfer RNA synthetases family profile" evidence="17">
    <location>
        <begin position="1"/>
        <end position="226"/>
    </location>
</feature>
<evidence type="ECO:0000256" key="3">
    <source>
        <dbReference type="ARBA" id="ARBA00008226"/>
    </source>
</evidence>
<dbReference type="PANTHER" id="PTHR43462:SF1">
    <property type="entry name" value="ALANYL-TRNA EDITING PROTEIN AARSD1"/>
    <property type="match status" value="1"/>
</dbReference>
<dbReference type="GO" id="GO:0002161">
    <property type="term" value="F:aminoacyl-tRNA deacylase activity"/>
    <property type="evidence" value="ECO:0007669"/>
    <property type="project" value="UniProtKB-ARBA"/>
</dbReference>
<dbReference type="SUPFAM" id="SSF55186">
    <property type="entry name" value="ThrRS/AlaRS common domain"/>
    <property type="match status" value="1"/>
</dbReference>
<dbReference type="InterPro" id="IPR018163">
    <property type="entry name" value="Thr/Ala-tRNA-synth_IIc_edit"/>
</dbReference>
<evidence type="ECO:0000256" key="6">
    <source>
        <dbReference type="ARBA" id="ARBA00022555"/>
    </source>
</evidence>
<accession>G4NXD7</accession>
<evidence type="ECO:0000256" key="10">
    <source>
        <dbReference type="ARBA" id="ARBA00022833"/>
    </source>
</evidence>
<organism evidence="18 19">
    <name type="scientific">Bacillus spizizenii (strain DSM 15029 / JCM 12233 / NBRC 101239 / NRRL B-23049 / TU-B-10)</name>
    <name type="common">Bacillus subtilis subsp. spizizenii</name>
    <dbReference type="NCBI Taxonomy" id="1052585"/>
    <lineage>
        <taxon>Bacteria</taxon>
        <taxon>Bacillati</taxon>
        <taxon>Bacillota</taxon>
        <taxon>Bacilli</taxon>
        <taxon>Bacillales</taxon>
        <taxon>Bacillaceae</taxon>
        <taxon>Bacillus</taxon>
    </lineage>
</organism>
<dbReference type="InterPro" id="IPR009000">
    <property type="entry name" value="Transl_B-barrel_sf"/>
</dbReference>
<dbReference type="Proteomes" id="UP000002651">
    <property type="component" value="Chromosome"/>
</dbReference>
<evidence type="ECO:0000313" key="19">
    <source>
        <dbReference type="Proteomes" id="UP000002651"/>
    </source>
</evidence>
<dbReference type="RefSeq" id="WP_014114487.1">
    <property type="nucleotide sequence ID" value="NC_016047.1"/>
</dbReference>
<keyword evidence="19" id="KW-1185">Reference proteome</keyword>
<dbReference type="GO" id="GO:0000049">
    <property type="term" value="F:tRNA binding"/>
    <property type="evidence" value="ECO:0007669"/>
    <property type="project" value="UniProtKB-KW"/>
</dbReference>
<keyword evidence="14" id="KW-0030">Aminoacyl-tRNA synthetase</keyword>
<keyword evidence="16" id="KW-0175">Coiled coil</keyword>
<dbReference type="GO" id="GO:0005524">
    <property type="term" value="F:ATP binding"/>
    <property type="evidence" value="ECO:0007669"/>
    <property type="project" value="UniProtKB-KW"/>
</dbReference>
<evidence type="ECO:0000259" key="17">
    <source>
        <dbReference type="PROSITE" id="PS50860"/>
    </source>
</evidence>
<dbReference type="Gene3D" id="2.40.30.130">
    <property type="match status" value="1"/>
</dbReference>
<dbReference type="PROSITE" id="PS50860">
    <property type="entry name" value="AA_TRNA_LIGASE_II_ALA"/>
    <property type="match status" value="1"/>
</dbReference>
<keyword evidence="11" id="KW-0067">ATP-binding</keyword>
<keyword evidence="9" id="KW-0547">Nucleotide-binding</keyword>
<keyword evidence="10" id="KW-0862">Zinc</keyword>
<gene>
    <name evidence="18" type="ordered locus">GYO_2848</name>
</gene>
<evidence type="ECO:0000256" key="16">
    <source>
        <dbReference type="SAM" id="Coils"/>
    </source>
</evidence>
<dbReference type="SMART" id="SM00863">
    <property type="entry name" value="tRNA_SAD"/>
    <property type="match status" value="1"/>
</dbReference>
<dbReference type="Pfam" id="PF01411">
    <property type="entry name" value="tRNA-synt_2c"/>
    <property type="match status" value="1"/>
</dbReference>
<dbReference type="GO" id="GO:0004813">
    <property type="term" value="F:alanine-tRNA ligase activity"/>
    <property type="evidence" value="ECO:0007669"/>
    <property type="project" value="UniProtKB-EC"/>
</dbReference>
<dbReference type="KEGG" id="bst:GYO_2848"/>
<evidence type="ECO:0000256" key="12">
    <source>
        <dbReference type="ARBA" id="ARBA00022884"/>
    </source>
</evidence>
<comment type="cofactor">
    <cofactor evidence="1">
        <name>Zn(2+)</name>
        <dbReference type="ChEBI" id="CHEBI:29105"/>
    </cofactor>
</comment>
<dbReference type="Gene3D" id="3.30.980.10">
    <property type="entry name" value="Threonyl-trna Synthetase, Chain A, domain 2"/>
    <property type="match status" value="1"/>
</dbReference>
<evidence type="ECO:0000313" key="18">
    <source>
        <dbReference type="EMBL" id="AEP87456.1"/>
    </source>
</evidence>
<dbReference type="EC" id="6.1.1.7" evidence="4"/>
<dbReference type="InterPro" id="IPR051335">
    <property type="entry name" value="Alanyl-tRNA_Editing_Enzymes"/>
</dbReference>
<dbReference type="SUPFAM" id="SSF50447">
    <property type="entry name" value="Translation proteins"/>
    <property type="match status" value="1"/>
</dbReference>
<evidence type="ECO:0000256" key="7">
    <source>
        <dbReference type="ARBA" id="ARBA00022598"/>
    </source>
</evidence>
<dbReference type="GO" id="GO:0046872">
    <property type="term" value="F:metal ion binding"/>
    <property type="evidence" value="ECO:0007669"/>
    <property type="project" value="UniProtKB-KW"/>
</dbReference>
<comment type="similarity">
    <text evidence="3">Belongs to the class-II aminoacyl-tRNA synthetase family.</text>
</comment>
<protein>
    <recommendedName>
        <fullName evidence="5">Alanine--tRNA ligase</fullName>
        <ecNumber evidence="4">6.1.1.7</ecNumber>
    </recommendedName>
    <alternativeName>
        <fullName evidence="15">Alanyl-tRNA synthetase</fullName>
    </alternativeName>
</protein>
<dbReference type="EMBL" id="CP002905">
    <property type="protein sequence ID" value="AEP87456.1"/>
    <property type="molecule type" value="Genomic_DNA"/>
</dbReference>
<evidence type="ECO:0000256" key="13">
    <source>
        <dbReference type="ARBA" id="ARBA00022917"/>
    </source>
</evidence>
<dbReference type="AlphaFoldDB" id="G4NXD7"/>
<dbReference type="PANTHER" id="PTHR43462">
    <property type="entry name" value="ALANYL-TRNA EDITING PROTEIN"/>
    <property type="match status" value="1"/>
</dbReference>
<evidence type="ECO:0000256" key="8">
    <source>
        <dbReference type="ARBA" id="ARBA00022723"/>
    </source>
</evidence>
<evidence type="ECO:0000256" key="4">
    <source>
        <dbReference type="ARBA" id="ARBA00013168"/>
    </source>
</evidence>
<evidence type="ECO:0000256" key="14">
    <source>
        <dbReference type="ARBA" id="ARBA00023146"/>
    </source>
</evidence>
<sequence>MSIRNHKLFYKDPYLKTFETKILKQQQDKKGDVYITLEKTAFYPTGGGQPHDIGTLNGVKVLNVEEVDGEIRHYIERALPHSDDKVVGVIDWERRFDHMQQHTGQHILSAAFAQLYDIHTVGFHLGKDIVTIDLDISELTEEIVGKAEKLANDMIMENRPIVTKWIEYDDLVNYPIRKTPSVKENIRLVIIDEFDYNGCGGTHPSATGEVGAIKVLNWERQRKKIRLYFVCGNRVIAQFDQKQKVLVELTGLLNHPEGELSEAVKRSLENVKKLEKELLESNEKILQYEANDLLANSTIQNDTVVIIKTFSDRSIQELQKLAKMIAEQEKRSLIFLLSENDNRYQLVCGRGSTNKMDMRTLMQESLSLINGKGGGNKTLAQGGGTASLTKKEFLRNVINIIAKQIKSEEIRYSIKK</sequence>
<evidence type="ECO:0000256" key="9">
    <source>
        <dbReference type="ARBA" id="ARBA00022741"/>
    </source>
</evidence>
<dbReference type="GeneID" id="11240242"/>
<dbReference type="InterPro" id="IPR018165">
    <property type="entry name" value="Ala-tRNA-synth_IIc_core"/>
</dbReference>
<evidence type="ECO:0000256" key="2">
    <source>
        <dbReference type="ARBA" id="ARBA00004496"/>
    </source>
</evidence>
<dbReference type="GO" id="GO:0005737">
    <property type="term" value="C:cytoplasm"/>
    <property type="evidence" value="ECO:0007669"/>
    <property type="project" value="UniProtKB-SubCell"/>
</dbReference>
<reference evidence="18 19" key="1">
    <citation type="journal article" date="2012" name="J. Bacteriol.">
        <title>Whole-genome sequences of Bacillus subtilis and close relatives.</title>
        <authorList>
            <person name="Earl A.M."/>
            <person name="Eppinger M."/>
            <person name="Fricke W.F."/>
            <person name="Rosovitz M.J."/>
            <person name="Rasko D.A."/>
            <person name="Daugherty S."/>
            <person name="Losick R."/>
            <person name="Kolter R."/>
            <person name="Ravel J."/>
        </authorList>
    </citation>
    <scope>NUCLEOTIDE SEQUENCE [LARGE SCALE GENOMIC DNA]</scope>
    <source>
        <strain evidence="19">DSM 15029 / JCM 12233 / NBRC 101239 / NRRL B-23049 / TU-B-10</strain>
    </source>
</reference>
<feature type="coiled-coil region" evidence="16">
    <location>
        <begin position="257"/>
        <end position="331"/>
    </location>
</feature>
<keyword evidence="6" id="KW-0820">tRNA-binding</keyword>
<name>G4NXD7_BACS4</name>
<dbReference type="HOGENOM" id="CLU_004485_7_2_9"/>
<evidence type="ECO:0000256" key="11">
    <source>
        <dbReference type="ARBA" id="ARBA00022840"/>
    </source>
</evidence>
<evidence type="ECO:0000256" key="1">
    <source>
        <dbReference type="ARBA" id="ARBA00001947"/>
    </source>
</evidence>
<evidence type="ECO:0000256" key="15">
    <source>
        <dbReference type="ARBA" id="ARBA00032577"/>
    </source>
</evidence>
<proteinExistence type="inferred from homology"/>
<keyword evidence="12" id="KW-0694">RNA-binding</keyword>
<comment type="subcellular location">
    <subcellularLocation>
        <location evidence="2">Cytoplasm</location>
    </subcellularLocation>
</comment>
<dbReference type="Pfam" id="PF02272">
    <property type="entry name" value="DHHA1"/>
    <property type="match status" value="1"/>
</dbReference>